<comment type="caution">
    <text evidence="2">The sequence shown here is derived from an EMBL/GenBank/DDBJ whole genome shotgun (WGS) entry which is preliminary data.</text>
</comment>
<feature type="chain" id="PRO_5024310173" description="Porin family protein" evidence="1">
    <location>
        <begin position="22"/>
        <end position="225"/>
    </location>
</feature>
<organism evidence="2 3">
    <name type="scientific">Dyadobacter flavalbus</name>
    <dbReference type="NCBI Taxonomy" id="2579942"/>
    <lineage>
        <taxon>Bacteria</taxon>
        <taxon>Pseudomonadati</taxon>
        <taxon>Bacteroidota</taxon>
        <taxon>Cytophagia</taxon>
        <taxon>Cytophagales</taxon>
        <taxon>Spirosomataceae</taxon>
        <taxon>Dyadobacter</taxon>
    </lineage>
</organism>
<evidence type="ECO:0000256" key="1">
    <source>
        <dbReference type="SAM" id="SignalP"/>
    </source>
</evidence>
<proteinExistence type="predicted"/>
<evidence type="ECO:0000313" key="3">
    <source>
        <dbReference type="Proteomes" id="UP000323994"/>
    </source>
</evidence>
<evidence type="ECO:0008006" key="4">
    <source>
        <dbReference type="Google" id="ProtNLM"/>
    </source>
</evidence>
<dbReference type="Proteomes" id="UP000323994">
    <property type="component" value="Unassembled WGS sequence"/>
</dbReference>
<feature type="signal peptide" evidence="1">
    <location>
        <begin position="1"/>
        <end position="21"/>
    </location>
</feature>
<dbReference type="RefSeq" id="WP_139014890.1">
    <property type="nucleotide sequence ID" value="NZ_VBSN01000076.1"/>
</dbReference>
<protein>
    <recommendedName>
        <fullName evidence="4">Porin family protein</fullName>
    </recommendedName>
</protein>
<dbReference type="AlphaFoldDB" id="A0A5M8Q3N8"/>
<keyword evidence="1" id="KW-0732">Signal</keyword>
<name>A0A5M8Q3N8_9BACT</name>
<gene>
    <name evidence="2" type="ORF">FEM33_26035</name>
</gene>
<dbReference type="OrthoDB" id="949623at2"/>
<dbReference type="EMBL" id="VBSN01000076">
    <property type="protein sequence ID" value="KAA6430459.1"/>
    <property type="molecule type" value="Genomic_DNA"/>
</dbReference>
<reference evidence="2 3" key="1">
    <citation type="submission" date="2019-05" db="EMBL/GenBank/DDBJ databases">
        <authorList>
            <person name="Qu J.-H."/>
        </authorList>
    </citation>
    <scope>NUCLEOTIDE SEQUENCE [LARGE SCALE GENOMIC DNA]</scope>
    <source>
        <strain evidence="2 3">NS28</strain>
    </source>
</reference>
<evidence type="ECO:0000313" key="2">
    <source>
        <dbReference type="EMBL" id="KAA6430459.1"/>
    </source>
</evidence>
<accession>A0A5M8Q3N8</accession>
<keyword evidence="3" id="KW-1185">Reference proteome</keyword>
<sequence>MKKIFIFTLMLLFCTAGYIHAQFAGKKFISGAASIDFFNHNPDLTASTNGYNYNISIQAGKFKSETRASGWNLSHSLTGGKTVFNNNENVETYKGINSLGFSIGRFWQYYKHFNNKLGVFAGPNIDLGYTFAKGPSSEYNLPNTQGHTIALTAGLSAGMYYQLSEKWWITASLAFSNPVFVSYSAFESTQQGTDETILTNTFNYKFAPAINFPAVGLGFRYFLKE</sequence>